<sequence length="549" mass="60322">MAVPVPVFPNNNIHPESTSSIDNKSTSSSNGSTIGTSAANGFGDMLKRLTRTSTTKSGMTLASDKSSIGLTWTKKKTTMTIFLTAPYYVAGGQLHGMVSLEHQSVYLENWESLTLHLVGIEDAASLYAPVHESHKLWRALNNRCLKLDLTLSRSIWVSGSPIYLLVKAQNASKEKVTNMTLALLRREKYAFPEKDGYASVNSQCQVVAQCSLAETDWWQSLDPGMTDYRQTVLAVPSSQSHVSIRNQYLIQVSYSLSLTIHSQTNTELVTEIPLILVHPISVDPPPPGPYVIQREEIDPALAREVLFHSHRGKPPPGLVELQQEQRNHPPHPSSSSCSSCSSSSYHEGEQETCSSTRDQETTITGSTALISEKLTWKPLNKVKRKVSSWGLRLRQPASSSLNKEGGGGGGGSESAMPKSEQEEGPALLPAPTAAGPNRTSPRRLGRKASTSEKTESTLLADLRFLRPDHLREANSWSQLQKLMPITQSSQLRRRNTAKDVVRVGHVRAEKQYGKQHGSIGNAGLDIRHMFNVATAREAWQSCQAKVSWL</sequence>
<keyword evidence="4" id="KW-1185">Reference proteome</keyword>
<evidence type="ECO:0000313" key="3">
    <source>
        <dbReference type="EMBL" id="KAF7721142.1"/>
    </source>
</evidence>
<reference evidence="3" key="1">
    <citation type="submission" date="2020-01" db="EMBL/GenBank/DDBJ databases">
        <title>Genome Sequencing of Three Apophysomyces-Like Fungal Strains Confirms a Novel Fungal Genus in the Mucoromycota with divergent Burkholderia-like Endosymbiotic Bacteria.</title>
        <authorList>
            <person name="Stajich J.E."/>
            <person name="Macias A.M."/>
            <person name="Carter-House D."/>
            <person name="Lovett B."/>
            <person name="Kasson L.R."/>
            <person name="Berry K."/>
            <person name="Grigoriev I."/>
            <person name="Chang Y."/>
            <person name="Spatafora J."/>
            <person name="Kasson M.T."/>
        </authorList>
    </citation>
    <scope>NUCLEOTIDE SEQUENCE</scope>
    <source>
        <strain evidence="3">NRRL A-21654</strain>
    </source>
</reference>
<dbReference type="InterPro" id="IPR014752">
    <property type="entry name" value="Arrestin-like_C"/>
</dbReference>
<feature type="compositionally biased region" description="Low complexity" evidence="1">
    <location>
        <begin position="424"/>
        <end position="436"/>
    </location>
</feature>
<dbReference type="Pfam" id="PF02752">
    <property type="entry name" value="Arrestin_C"/>
    <property type="match status" value="1"/>
</dbReference>
<feature type="compositionally biased region" description="Low complexity" evidence="1">
    <location>
        <begin position="333"/>
        <end position="344"/>
    </location>
</feature>
<dbReference type="SUPFAM" id="SSF81296">
    <property type="entry name" value="E set domains"/>
    <property type="match status" value="1"/>
</dbReference>
<evidence type="ECO:0000256" key="1">
    <source>
        <dbReference type="SAM" id="MobiDB-lite"/>
    </source>
</evidence>
<organism evidence="3 4">
    <name type="scientific">Apophysomyces ossiformis</name>
    <dbReference type="NCBI Taxonomy" id="679940"/>
    <lineage>
        <taxon>Eukaryota</taxon>
        <taxon>Fungi</taxon>
        <taxon>Fungi incertae sedis</taxon>
        <taxon>Mucoromycota</taxon>
        <taxon>Mucoromycotina</taxon>
        <taxon>Mucoromycetes</taxon>
        <taxon>Mucorales</taxon>
        <taxon>Mucorineae</taxon>
        <taxon>Mucoraceae</taxon>
        <taxon>Apophysomyces</taxon>
    </lineage>
</organism>
<evidence type="ECO:0000313" key="4">
    <source>
        <dbReference type="Proteomes" id="UP000605846"/>
    </source>
</evidence>
<feature type="region of interest" description="Disordered" evidence="1">
    <location>
        <begin position="312"/>
        <end position="360"/>
    </location>
</feature>
<dbReference type="Gene3D" id="2.60.40.640">
    <property type="match status" value="1"/>
</dbReference>
<proteinExistence type="predicted"/>
<feature type="region of interest" description="Disordered" evidence="1">
    <location>
        <begin position="394"/>
        <end position="454"/>
    </location>
</feature>
<accession>A0A8H7BHG5</accession>
<dbReference type="Proteomes" id="UP000605846">
    <property type="component" value="Unassembled WGS sequence"/>
</dbReference>
<gene>
    <name evidence="3" type="ORF">EC973_005365</name>
</gene>
<dbReference type="EMBL" id="JABAYA010000301">
    <property type="protein sequence ID" value="KAF7721142.1"/>
    <property type="molecule type" value="Genomic_DNA"/>
</dbReference>
<feature type="domain" description="Arrestin C-terminal-like" evidence="2">
    <location>
        <begin position="141"/>
        <end position="281"/>
    </location>
</feature>
<dbReference type="InterPro" id="IPR014756">
    <property type="entry name" value="Ig_E-set"/>
</dbReference>
<dbReference type="InterPro" id="IPR011022">
    <property type="entry name" value="Arrestin_C-like"/>
</dbReference>
<feature type="region of interest" description="Disordered" evidence="1">
    <location>
        <begin position="1"/>
        <end position="36"/>
    </location>
</feature>
<dbReference type="AlphaFoldDB" id="A0A8H7BHG5"/>
<comment type="caution">
    <text evidence="3">The sequence shown here is derived from an EMBL/GenBank/DDBJ whole genome shotgun (WGS) entry which is preliminary data.</text>
</comment>
<dbReference type="OrthoDB" id="298939at2759"/>
<name>A0A8H7BHG5_9FUNG</name>
<protein>
    <recommendedName>
        <fullName evidence="2">Arrestin C-terminal-like domain-containing protein</fullName>
    </recommendedName>
</protein>
<feature type="compositionally biased region" description="Low complexity" evidence="1">
    <location>
        <begin position="17"/>
        <end position="36"/>
    </location>
</feature>
<evidence type="ECO:0000259" key="2">
    <source>
        <dbReference type="SMART" id="SM01017"/>
    </source>
</evidence>
<dbReference type="SMART" id="SM01017">
    <property type="entry name" value="Arrestin_C"/>
    <property type="match status" value="1"/>
</dbReference>
<feature type="compositionally biased region" description="Polar residues" evidence="1">
    <location>
        <begin position="351"/>
        <end position="360"/>
    </location>
</feature>